<sequence length="307" mass="32954">MPKTSSTPAQARPPVRARARARAPAASTGAQVGSLTPHLFVPTPDRPVRAKQRPLAAETVVVPHRHDWPQLTFSATGVIRVSTEGGTLIVPPSRAAWVPAGMEHSITVVEDAELRTVYLVPQPPSADPAWQRCVVLEMGPLLHALAFALDSTPDGTAGPAGGAAHLAECRRRERMIAPLLRDELARAPRLRMGVPMPHAEHGDKRLRALCEAVLRAPARPANLAEWAAAAGASERTAARLFRSELGISWQQWRQQALLAHALPLLARGMPVAHVAAASGYASDSAFTAMFRAAMGRSPRHFQNRNGL</sequence>
<dbReference type="InterPro" id="IPR003313">
    <property type="entry name" value="AraC-bd"/>
</dbReference>
<dbReference type="InterPro" id="IPR009057">
    <property type="entry name" value="Homeodomain-like_sf"/>
</dbReference>
<dbReference type="InterPro" id="IPR011051">
    <property type="entry name" value="RmlC_Cupin_sf"/>
</dbReference>
<feature type="region of interest" description="Disordered" evidence="5">
    <location>
        <begin position="1"/>
        <end position="52"/>
    </location>
</feature>
<proteinExistence type="predicted"/>
<dbReference type="Gene3D" id="2.60.120.10">
    <property type="entry name" value="Jelly Rolls"/>
    <property type="match status" value="1"/>
</dbReference>
<dbReference type="PANTHER" id="PTHR11019">
    <property type="entry name" value="HTH-TYPE TRANSCRIPTIONAL REGULATOR NIMR"/>
    <property type="match status" value="1"/>
</dbReference>
<keyword evidence="1" id="KW-0678">Repressor</keyword>
<dbReference type="InterPro" id="IPR018060">
    <property type="entry name" value="HTH_AraC"/>
</dbReference>
<dbReference type="AlphaFoldDB" id="A0A318SBI8"/>
<dbReference type="SUPFAM" id="SSF51182">
    <property type="entry name" value="RmlC-like cupins"/>
    <property type="match status" value="1"/>
</dbReference>
<evidence type="ECO:0000256" key="4">
    <source>
        <dbReference type="ARBA" id="ARBA00023163"/>
    </source>
</evidence>
<organism evidence="7 8">
    <name type="scientific">Xylophilus ampelinus</name>
    <dbReference type="NCBI Taxonomy" id="54067"/>
    <lineage>
        <taxon>Bacteria</taxon>
        <taxon>Pseudomonadati</taxon>
        <taxon>Pseudomonadota</taxon>
        <taxon>Betaproteobacteria</taxon>
        <taxon>Burkholderiales</taxon>
        <taxon>Xylophilus</taxon>
    </lineage>
</organism>
<evidence type="ECO:0000256" key="1">
    <source>
        <dbReference type="ARBA" id="ARBA00022491"/>
    </source>
</evidence>
<keyword evidence="8" id="KW-1185">Reference proteome</keyword>
<accession>A0A318SBI8</accession>
<dbReference type="GO" id="GO:0003700">
    <property type="term" value="F:DNA-binding transcription factor activity"/>
    <property type="evidence" value="ECO:0007669"/>
    <property type="project" value="InterPro"/>
</dbReference>
<dbReference type="RefSeq" id="WP_110467002.1">
    <property type="nucleotide sequence ID" value="NZ_JAMOFZ010000040.1"/>
</dbReference>
<dbReference type="InterPro" id="IPR014710">
    <property type="entry name" value="RmlC-like_jellyroll"/>
</dbReference>
<dbReference type="CDD" id="cd06124">
    <property type="entry name" value="cupin_NimR-like_N"/>
    <property type="match status" value="1"/>
</dbReference>
<gene>
    <name evidence="7" type="ORF">DFQ15_1404</name>
</gene>
<evidence type="ECO:0000259" key="6">
    <source>
        <dbReference type="PROSITE" id="PS01124"/>
    </source>
</evidence>
<dbReference type="Pfam" id="PF12833">
    <property type="entry name" value="HTH_18"/>
    <property type="match status" value="1"/>
</dbReference>
<feature type="domain" description="HTH araC/xylS-type" evidence="6">
    <location>
        <begin position="204"/>
        <end position="304"/>
    </location>
</feature>
<dbReference type="Gene3D" id="1.10.10.60">
    <property type="entry name" value="Homeodomain-like"/>
    <property type="match status" value="1"/>
</dbReference>
<dbReference type="SUPFAM" id="SSF46689">
    <property type="entry name" value="Homeodomain-like"/>
    <property type="match status" value="1"/>
</dbReference>
<evidence type="ECO:0000256" key="3">
    <source>
        <dbReference type="ARBA" id="ARBA00023125"/>
    </source>
</evidence>
<evidence type="ECO:0000313" key="8">
    <source>
        <dbReference type="Proteomes" id="UP000247540"/>
    </source>
</evidence>
<dbReference type="FunFam" id="1.10.10.60:FF:000132">
    <property type="entry name" value="AraC family transcriptional regulator"/>
    <property type="match status" value="1"/>
</dbReference>
<dbReference type="PROSITE" id="PS01124">
    <property type="entry name" value="HTH_ARAC_FAMILY_2"/>
    <property type="match status" value="1"/>
</dbReference>
<evidence type="ECO:0000256" key="5">
    <source>
        <dbReference type="SAM" id="MobiDB-lite"/>
    </source>
</evidence>
<keyword evidence="4" id="KW-0804">Transcription</keyword>
<dbReference type="Proteomes" id="UP000247540">
    <property type="component" value="Unassembled WGS sequence"/>
</dbReference>
<dbReference type="EMBL" id="QJTC01000040">
    <property type="protein sequence ID" value="PYE73025.1"/>
    <property type="molecule type" value="Genomic_DNA"/>
</dbReference>
<dbReference type="SMART" id="SM00342">
    <property type="entry name" value="HTH_ARAC"/>
    <property type="match status" value="1"/>
</dbReference>
<dbReference type="OrthoDB" id="9804543at2"/>
<dbReference type="Pfam" id="PF02311">
    <property type="entry name" value="AraC_binding"/>
    <property type="match status" value="1"/>
</dbReference>
<evidence type="ECO:0000313" key="7">
    <source>
        <dbReference type="EMBL" id="PYE73025.1"/>
    </source>
</evidence>
<evidence type="ECO:0000256" key="2">
    <source>
        <dbReference type="ARBA" id="ARBA00023015"/>
    </source>
</evidence>
<protein>
    <submittedName>
        <fullName evidence="7">AraC family transcriptional regulator</fullName>
    </submittedName>
</protein>
<keyword evidence="2" id="KW-0805">Transcription regulation</keyword>
<name>A0A318SBI8_9BURK</name>
<keyword evidence="3" id="KW-0238">DNA-binding</keyword>
<comment type="caution">
    <text evidence="7">The sequence shown here is derived from an EMBL/GenBank/DDBJ whole genome shotgun (WGS) entry which is preliminary data.</text>
</comment>
<reference evidence="7 8" key="1">
    <citation type="submission" date="2018-06" db="EMBL/GenBank/DDBJ databases">
        <title>Genomic Encyclopedia of Type Strains, Phase III (KMG-III): the genomes of soil and plant-associated and newly described type strains.</title>
        <authorList>
            <person name="Whitman W."/>
        </authorList>
    </citation>
    <scope>NUCLEOTIDE SEQUENCE [LARGE SCALE GENOMIC DNA]</scope>
    <source>
        <strain evidence="7 8">CECT 7646</strain>
    </source>
</reference>
<dbReference type="PANTHER" id="PTHR11019:SF199">
    <property type="entry name" value="HTH-TYPE TRANSCRIPTIONAL REGULATOR NIMR"/>
    <property type="match status" value="1"/>
</dbReference>
<dbReference type="GO" id="GO:0043565">
    <property type="term" value="F:sequence-specific DNA binding"/>
    <property type="evidence" value="ECO:0007669"/>
    <property type="project" value="InterPro"/>
</dbReference>